<keyword evidence="4" id="KW-0967">Endosome</keyword>
<keyword evidence="5" id="KW-0653">Protein transport</keyword>
<feature type="region of interest" description="Disordered" evidence="7">
    <location>
        <begin position="1"/>
        <end position="37"/>
    </location>
</feature>
<dbReference type="InterPro" id="IPR009851">
    <property type="entry name" value="Mod_r"/>
</dbReference>
<dbReference type="OrthoDB" id="10260857at2759"/>
<keyword evidence="6" id="KW-0175">Coiled coil</keyword>
<dbReference type="GO" id="GO:0015031">
    <property type="term" value="P:protein transport"/>
    <property type="evidence" value="ECO:0007669"/>
    <property type="project" value="UniProtKB-KW"/>
</dbReference>
<comment type="subcellular location">
    <subcellularLocation>
        <location evidence="1">Endosome</location>
    </subcellularLocation>
</comment>
<evidence type="ECO:0000256" key="1">
    <source>
        <dbReference type="ARBA" id="ARBA00004177"/>
    </source>
</evidence>
<proteinExistence type="inferred from homology"/>
<keyword evidence="10" id="KW-1185">Reference proteome</keyword>
<protein>
    <recommendedName>
        <fullName evidence="8">VPS37 C-terminal domain-containing protein</fullName>
    </recommendedName>
</protein>
<dbReference type="STRING" id="683960.A0A1E3P8R8"/>
<evidence type="ECO:0000313" key="9">
    <source>
        <dbReference type="EMBL" id="ODQ61805.1"/>
    </source>
</evidence>
<name>A0A1E3P8R8_WICAA</name>
<evidence type="ECO:0000256" key="6">
    <source>
        <dbReference type="SAM" id="Coils"/>
    </source>
</evidence>
<sequence>MSTPPSLPPKTPEYGTSNAQQDASPQPTPQPIARIEVSEDIRSLPTDQLLRLMESIDILKGYLIQLSEKELNQSASELDTIIGDIDHFIKSLSQLQTSKDALNKQLSELQRLVEEWESKEVAMYASLKKFGPENIYSLLSSSNTMSLQFKVSSSLIEMNGNCTT</sequence>
<reference evidence="9 10" key="1">
    <citation type="journal article" date="2016" name="Proc. Natl. Acad. Sci. U.S.A.">
        <title>Comparative genomics of biotechnologically important yeasts.</title>
        <authorList>
            <person name="Riley R."/>
            <person name="Haridas S."/>
            <person name="Wolfe K.H."/>
            <person name="Lopes M.R."/>
            <person name="Hittinger C.T."/>
            <person name="Goeker M."/>
            <person name="Salamov A.A."/>
            <person name="Wisecaver J.H."/>
            <person name="Long T.M."/>
            <person name="Calvey C.H."/>
            <person name="Aerts A.L."/>
            <person name="Barry K.W."/>
            <person name="Choi C."/>
            <person name="Clum A."/>
            <person name="Coughlan A.Y."/>
            <person name="Deshpande S."/>
            <person name="Douglass A.P."/>
            <person name="Hanson S.J."/>
            <person name="Klenk H.-P."/>
            <person name="LaButti K.M."/>
            <person name="Lapidus A."/>
            <person name="Lindquist E.A."/>
            <person name="Lipzen A.M."/>
            <person name="Meier-Kolthoff J.P."/>
            <person name="Ohm R.A."/>
            <person name="Otillar R.P."/>
            <person name="Pangilinan J.L."/>
            <person name="Peng Y."/>
            <person name="Rokas A."/>
            <person name="Rosa C.A."/>
            <person name="Scheuner C."/>
            <person name="Sibirny A.A."/>
            <person name="Slot J.C."/>
            <person name="Stielow J.B."/>
            <person name="Sun H."/>
            <person name="Kurtzman C.P."/>
            <person name="Blackwell M."/>
            <person name="Grigoriev I.V."/>
            <person name="Jeffries T.W."/>
        </authorList>
    </citation>
    <scope>NUCLEOTIDE SEQUENCE [LARGE SCALE GENOMIC DNA]</scope>
    <source>
        <strain evidence="10">ATCC 58044 / CBS 1984 / NCYC 433 / NRRL Y-366-8</strain>
    </source>
</reference>
<dbReference type="RefSeq" id="XP_019041012.1">
    <property type="nucleotide sequence ID" value="XM_019182896.1"/>
</dbReference>
<feature type="compositionally biased region" description="Polar residues" evidence="7">
    <location>
        <begin position="14"/>
        <end position="25"/>
    </location>
</feature>
<evidence type="ECO:0000256" key="2">
    <source>
        <dbReference type="ARBA" id="ARBA00007617"/>
    </source>
</evidence>
<dbReference type="AlphaFoldDB" id="A0A1E3P8R8"/>
<feature type="compositionally biased region" description="Pro residues" evidence="7">
    <location>
        <begin position="1"/>
        <end position="11"/>
    </location>
</feature>
<gene>
    <name evidence="9" type="ORF">WICANDRAFT_59883</name>
</gene>
<accession>A0A1E3P8R8</accession>
<feature type="domain" description="VPS37 C-terminal" evidence="8">
    <location>
        <begin position="43"/>
        <end position="143"/>
    </location>
</feature>
<evidence type="ECO:0000259" key="8">
    <source>
        <dbReference type="Pfam" id="PF07200"/>
    </source>
</evidence>
<evidence type="ECO:0000256" key="7">
    <source>
        <dbReference type="SAM" id="MobiDB-lite"/>
    </source>
</evidence>
<comment type="similarity">
    <text evidence="2">Belongs to the VPS37 family.</text>
</comment>
<dbReference type="Proteomes" id="UP000094112">
    <property type="component" value="Unassembled WGS sequence"/>
</dbReference>
<dbReference type="GO" id="GO:0000813">
    <property type="term" value="C:ESCRT I complex"/>
    <property type="evidence" value="ECO:0007669"/>
    <property type="project" value="UniProtKB-ARBA"/>
</dbReference>
<evidence type="ECO:0000313" key="10">
    <source>
        <dbReference type="Proteomes" id="UP000094112"/>
    </source>
</evidence>
<evidence type="ECO:0000256" key="5">
    <source>
        <dbReference type="ARBA" id="ARBA00022927"/>
    </source>
</evidence>
<keyword evidence="3" id="KW-0813">Transport</keyword>
<dbReference type="Pfam" id="PF07200">
    <property type="entry name" value="Mod_r"/>
    <property type="match status" value="1"/>
</dbReference>
<evidence type="ECO:0000256" key="4">
    <source>
        <dbReference type="ARBA" id="ARBA00022753"/>
    </source>
</evidence>
<organism evidence="9 10">
    <name type="scientific">Wickerhamomyces anomalus (strain ATCC 58044 / CBS 1984 / NCYC 433 / NRRL Y-366-8)</name>
    <name type="common">Yeast</name>
    <name type="synonym">Hansenula anomala</name>
    <dbReference type="NCBI Taxonomy" id="683960"/>
    <lineage>
        <taxon>Eukaryota</taxon>
        <taxon>Fungi</taxon>
        <taxon>Dikarya</taxon>
        <taxon>Ascomycota</taxon>
        <taxon>Saccharomycotina</taxon>
        <taxon>Saccharomycetes</taxon>
        <taxon>Phaffomycetales</taxon>
        <taxon>Wickerhamomycetaceae</taxon>
        <taxon>Wickerhamomyces</taxon>
    </lineage>
</organism>
<dbReference type="EMBL" id="KV454208">
    <property type="protein sequence ID" value="ODQ61805.1"/>
    <property type="molecule type" value="Genomic_DNA"/>
</dbReference>
<feature type="coiled-coil region" evidence="6">
    <location>
        <begin position="92"/>
        <end position="119"/>
    </location>
</feature>
<evidence type="ECO:0000256" key="3">
    <source>
        <dbReference type="ARBA" id="ARBA00022448"/>
    </source>
</evidence>
<dbReference type="GeneID" id="30200142"/>